<organism evidence="2 3">
    <name type="scientific">Panicum virgatum</name>
    <name type="common">Blackwell switchgrass</name>
    <dbReference type="NCBI Taxonomy" id="38727"/>
    <lineage>
        <taxon>Eukaryota</taxon>
        <taxon>Viridiplantae</taxon>
        <taxon>Streptophyta</taxon>
        <taxon>Embryophyta</taxon>
        <taxon>Tracheophyta</taxon>
        <taxon>Spermatophyta</taxon>
        <taxon>Magnoliopsida</taxon>
        <taxon>Liliopsida</taxon>
        <taxon>Poales</taxon>
        <taxon>Poaceae</taxon>
        <taxon>PACMAD clade</taxon>
        <taxon>Panicoideae</taxon>
        <taxon>Panicodae</taxon>
        <taxon>Paniceae</taxon>
        <taxon>Panicinae</taxon>
        <taxon>Panicum</taxon>
        <taxon>Panicum sect. Hiantes</taxon>
    </lineage>
</organism>
<proteinExistence type="predicted"/>
<comment type="caution">
    <text evidence="2">The sequence shown here is derived from an EMBL/GenBank/DDBJ whole genome shotgun (WGS) entry which is preliminary data.</text>
</comment>
<reference evidence="2" key="1">
    <citation type="submission" date="2020-05" db="EMBL/GenBank/DDBJ databases">
        <title>WGS assembly of Panicum virgatum.</title>
        <authorList>
            <person name="Lovell J.T."/>
            <person name="Jenkins J."/>
            <person name="Shu S."/>
            <person name="Juenger T.E."/>
            <person name="Schmutz J."/>
        </authorList>
    </citation>
    <scope>NUCLEOTIDE SEQUENCE</scope>
    <source>
        <strain evidence="2">AP13</strain>
    </source>
</reference>
<evidence type="ECO:0000256" key="1">
    <source>
        <dbReference type="SAM" id="MobiDB-lite"/>
    </source>
</evidence>
<gene>
    <name evidence="2" type="ORF">PVAP13_5NG361262</name>
</gene>
<dbReference type="AlphaFoldDB" id="A0A8T0RY10"/>
<accession>A0A8T0RY10</accession>
<evidence type="ECO:0000313" key="3">
    <source>
        <dbReference type="Proteomes" id="UP000823388"/>
    </source>
</evidence>
<sequence length="158" mass="16796">MGAGRRGAARCARQGAQREGRPRLASTPRVVVVGGGPRLASTHPRPGRRRRRAELWWSAASPAGSWRPPPSPSLPLDVCPLDPQPPHATTFFSFPPPRCAPGLGGQAVGGRGGDACDDLVERVPDGEAEHVEEAHLLAVEPRLRAAIPIISTKDFLIC</sequence>
<name>A0A8T0RY10_PANVG</name>
<keyword evidence="3" id="KW-1185">Reference proteome</keyword>
<dbReference type="Proteomes" id="UP000823388">
    <property type="component" value="Chromosome 5N"/>
</dbReference>
<protein>
    <submittedName>
        <fullName evidence="2">Uncharacterized protein</fullName>
    </submittedName>
</protein>
<feature type="region of interest" description="Disordered" evidence="1">
    <location>
        <begin position="1"/>
        <end position="53"/>
    </location>
</feature>
<dbReference type="EMBL" id="CM029046">
    <property type="protein sequence ID" value="KAG2589506.1"/>
    <property type="molecule type" value="Genomic_DNA"/>
</dbReference>
<evidence type="ECO:0000313" key="2">
    <source>
        <dbReference type="EMBL" id="KAG2589506.1"/>
    </source>
</evidence>